<evidence type="ECO:0000313" key="1">
    <source>
        <dbReference type="EMBL" id="AIT11040.1"/>
    </source>
</evidence>
<protein>
    <submittedName>
        <fullName evidence="1">Uncharacterized protein</fullName>
    </submittedName>
</protein>
<dbReference type="STRING" id="758847.LSS_22870"/>
<name>A0A097ET06_9LEPT</name>
<evidence type="ECO:0000313" key="2">
    <source>
        <dbReference type="Proteomes" id="UP000035800"/>
    </source>
</evidence>
<sequence>MCFLYRNRLRPVPKSWNVGTPPTEIEPRKKSNDPYLWELLHFVIGDLTIVIPPRIFKQAFRQNGAPLPGLKTRAPMREFNNNKMCPKVIKPKET</sequence>
<gene>
    <name evidence="1" type="ORF">LSS_22870</name>
</gene>
<dbReference type="AlphaFoldDB" id="A0A097ET06"/>
<dbReference type="KEGG" id="lst:LSS_22870"/>
<accession>A0A097ET06</accession>
<reference evidence="1 2" key="2">
    <citation type="journal article" date="2014" name="Emerg. Microbes Infect.">
        <title>Potential impact on kidney infection: a whole-genome analysis of Leptospira santarosai serovar Shermani.</title>
        <authorList>
            <person name="Chou L.F."/>
            <person name="Chen T.W."/>
            <person name="Ko Y.C."/>
            <person name="Pan M.J."/>
            <person name="Tian Y.C."/>
            <person name="Chiu C.H."/>
            <person name="Tang P."/>
            <person name="Hung C.C."/>
            <person name="Yang C.W."/>
        </authorList>
    </citation>
    <scope>NUCLEOTIDE SEQUENCE</scope>
    <source>
        <strain evidence="1 2">LT 821</strain>
    </source>
</reference>
<organism evidence="1 2">
    <name type="scientific">Leptospira santarosai serovar Shermani str. LT 821</name>
    <dbReference type="NCBI Taxonomy" id="758847"/>
    <lineage>
        <taxon>Bacteria</taxon>
        <taxon>Pseudomonadati</taxon>
        <taxon>Spirochaetota</taxon>
        <taxon>Spirochaetia</taxon>
        <taxon>Leptospirales</taxon>
        <taxon>Leptospiraceae</taxon>
        <taxon>Leptospira</taxon>
    </lineage>
</organism>
<dbReference type="Proteomes" id="UP000035800">
    <property type="component" value="Chromosome I"/>
</dbReference>
<reference evidence="1 2" key="1">
    <citation type="journal article" date="2012" name="Gene">
        <title>Sequence of Leptospira santarosai serovar Shermani genome and prediction of virulence-associated genes.</title>
        <authorList>
            <person name="Chou L.F."/>
            <person name="Chen Y.T."/>
            <person name="Lu C.W."/>
            <person name="Ko Y.C."/>
            <person name="Tang C.Y."/>
            <person name="Pan M.J."/>
            <person name="Tian Y.C."/>
            <person name="Chiu C.H."/>
            <person name="Hung C.C."/>
            <person name="Yang C.W."/>
        </authorList>
    </citation>
    <scope>NUCLEOTIDE SEQUENCE [LARGE SCALE GENOMIC DNA]</scope>
    <source>
        <strain evidence="1">LT 821</strain>
    </source>
</reference>
<proteinExistence type="predicted"/>
<dbReference type="EMBL" id="CP006694">
    <property type="protein sequence ID" value="AIT11040.1"/>
    <property type="molecule type" value="Genomic_DNA"/>
</dbReference>